<name>A0AAV5LH35_9ROSI</name>
<comment type="caution">
    <text evidence="1">The sequence shown here is derived from an EMBL/GenBank/DDBJ whole genome shotgun (WGS) entry which is preliminary data.</text>
</comment>
<dbReference type="EMBL" id="BPVZ01000117">
    <property type="protein sequence ID" value="GKV36638.1"/>
    <property type="molecule type" value="Genomic_DNA"/>
</dbReference>
<evidence type="ECO:0000313" key="2">
    <source>
        <dbReference type="Proteomes" id="UP001054252"/>
    </source>
</evidence>
<accession>A0AAV5LH35</accession>
<keyword evidence="2" id="KW-1185">Reference proteome</keyword>
<proteinExistence type="predicted"/>
<organism evidence="1 2">
    <name type="scientific">Rubroshorea leprosula</name>
    <dbReference type="NCBI Taxonomy" id="152421"/>
    <lineage>
        <taxon>Eukaryota</taxon>
        <taxon>Viridiplantae</taxon>
        <taxon>Streptophyta</taxon>
        <taxon>Embryophyta</taxon>
        <taxon>Tracheophyta</taxon>
        <taxon>Spermatophyta</taxon>
        <taxon>Magnoliopsida</taxon>
        <taxon>eudicotyledons</taxon>
        <taxon>Gunneridae</taxon>
        <taxon>Pentapetalae</taxon>
        <taxon>rosids</taxon>
        <taxon>malvids</taxon>
        <taxon>Malvales</taxon>
        <taxon>Dipterocarpaceae</taxon>
        <taxon>Rubroshorea</taxon>
    </lineage>
</organism>
<reference evidence="1 2" key="1">
    <citation type="journal article" date="2021" name="Commun. Biol.">
        <title>The genome of Shorea leprosula (Dipterocarpaceae) highlights the ecological relevance of drought in aseasonal tropical rainforests.</title>
        <authorList>
            <person name="Ng K.K.S."/>
            <person name="Kobayashi M.J."/>
            <person name="Fawcett J.A."/>
            <person name="Hatakeyama M."/>
            <person name="Paape T."/>
            <person name="Ng C.H."/>
            <person name="Ang C.C."/>
            <person name="Tnah L.H."/>
            <person name="Lee C.T."/>
            <person name="Nishiyama T."/>
            <person name="Sese J."/>
            <person name="O'Brien M.J."/>
            <person name="Copetti D."/>
            <person name="Mohd Noor M.I."/>
            <person name="Ong R.C."/>
            <person name="Putra M."/>
            <person name="Sireger I.Z."/>
            <person name="Indrioko S."/>
            <person name="Kosugi Y."/>
            <person name="Izuno A."/>
            <person name="Isagi Y."/>
            <person name="Lee S.L."/>
            <person name="Shimizu K.K."/>
        </authorList>
    </citation>
    <scope>NUCLEOTIDE SEQUENCE [LARGE SCALE GENOMIC DNA]</scope>
    <source>
        <strain evidence="1">214</strain>
    </source>
</reference>
<dbReference type="Proteomes" id="UP001054252">
    <property type="component" value="Unassembled WGS sequence"/>
</dbReference>
<gene>
    <name evidence="1" type="ORF">SLEP1_g44747</name>
</gene>
<dbReference type="AlphaFoldDB" id="A0AAV5LH35"/>
<protein>
    <submittedName>
        <fullName evidence="1">Uncharacterized protein</fullName>
    </submittedName>
</protein>
<evidence type="ECO:0000313" key="1">
    <source>
        <dbReference type="EMBL" id="GKV36638.1"/>
    </source>
</evidence>
<sequence length="162" mass="18182">MEQNLYHSGEQTCKNCERVLAVALLMVVCNIWCKGYVSIREDGGVGDDEIDVADLEEQMEVLIRQRKSGEEKFEERDVEGMPLARTEEGGRVSFIVEERRNSSTGKEETALLTDETEVTEGNGQGDIAYSVNAFHDNMGFLLTDYFMGTLLCMNLNKLIGKN</sequence>